<accession>A0A239GXF0</accession>
<gene>
    <name evidence="2" type="ORF">SAMN06264365_122105</name>
</gene>
<organism evidence="2 3">
    <name type="scientific">Actinoplanes regularis</name>
    <dbReference type="NCBI Taxonomy" id="52697"/>
    <lineage>
        <taxon>Bacteria</taxon>
        <taxon>Bacillati</taxon>
        <taxon>Actinomycetota</taxon>
        <taxon>Actinomycetes</taxon>
        <taxon>Micromonosporales</taxon>
        <taxon>Micromonosporaceae</taxon>
        <taxon>Actinoplanes</taxon>
    </lineage>
</organism>
<keyword evidence="2" id="KW-0540">Nuclease</keyword>
<dbReference type="EMBL" id="FZNR01000022">
    <property type="protein sequence ID" value="SNS73572.1"/>
    <property type="molecule type" value="Genomic_DNA"/>
</dbReference>
<evidence type="ECO:0000313" key="3">
    <source>
        <dbReference type="Proteomes" id="UP000198415"/>
    </source>
</evidence>
<dbReference type="InterPro" id="IPR038717">
    <property type="entry name" value="Tc1-like_DDE_dom"/>
</dbReference>
<evidence type="ECO:0000259" key="1">
    <source>
        <dbReference type="Pfam" id="PF13358"/>
    </source>
</evidence>
<dbReference type="Gene3D" id="3.30.420.10">
    <property type="entry name" value="Ribonuclease H-like superfamily/Ribonuclease H"/>
    <property type="match status" value="1"/>
</dbReference>
<dbReference type="AlphaFoldDB" id="A0A239GXF0"/>
<reference evidence="2 3" key="1">
    <citation type="submission" date="2017-06" db="EMBL/GenBank/DDBJ databases">
        <authorList>
            <person name="Kim H.J."/>
            <person name="Triplett B.A."/>
        </authorList>
    </citation>
    <scope>NUCLEOTIDE SEQUENCE [LARGE SCALE GENOMIC DNA]</scope>
    <source>
        <strain evidence="2 3">DSM 43151</strain>
    </source>
</reference>
<dbReference type="GO" id="GO:0003676">
    <property type="term" value="F:nucleic acid binding"/>
    <property type="evidence" value="ECO:0007669"/>
    <property type="project" value="InterPro"/>
</dbReference>
<dbReference type="GO" id="GO:0004519">
    <property type="term" value="F:endonuclease activity"/>
    <property type="evidence" value="ECO:0007669"/>
    <property type="project" value="UniProtKB-KW"/>
</dbReference>
<keyword evidence="2" id="KW-0378">Hydrolase</keyword>
<feature type="domain" description="Tc1-like transposase DDE" evidence="1">
    <location>
        <begin position="12"/>
        <end position="89"/>
    </location>
</feature>
<name>A0A239GXF0_9ACTN</name>
<protein>
    <submittedName>
        <fullName evidence="2">DDE superfamily endonuclease</fullName>
    </submittedName>
</protein>
<keyword evidence="3" id="KW-1185">Reference proteome</keyword>
<proteinExistence type="predicted"/>
<dbReference type="Proteomes" id="UP000198415">
    <property type="component" value="Unassembled WGS sequence"/>
</dbReference>
<evidence type="ECO:0000313" key="2">
    <source>
        <dbReference type="EMBL" id="SNS73572.1"/>
    </source>
</evidence>
<sequence length="128" mass="14457">MCADRRNSLCYQDFLTLLEKGNPAGEIVVVTDNLSSHTSVSTREWTLGHPRIRQVFIPENACWLNLQEPWWRMFRRQGLAGQQLASGSDIRTVTAVATGQLNAKAKPWIWGATAATERVNRLKATYKI</sequence>
<dbReference type="InterPro" id="IPR036397">
    <property type="entry name" value="RNaseH_sf"/>
</dbReference>
<dbReference type="Pfam" id="PF13358">
    <property type="entry name" value="DDE_3"/>
    <property type="match status" value="1"/>
</dbReference>
<keyword evidence="2" id="KW-0255">Endonuclease</keyword>